<name>A0ABW2XSY8_9ACTN</name>
<dbReference type="Pfam" id="PF04149">
    <property type="entry name" value="DUF397"/>
    <property type="match status" value="1"/>
</dbReference>
<dbReference type="RefSeq" id="WP_131763331.1">
    <property type="nucleotide sequence ID" value="NZ_JBHTGP010000014.1"/>
</dbReference>
<dbReference type="Proteomes" id="UP001597063">
    <property type="component" value="Unassembled WGS sequence"/>
</dbReference>
<evidence type="ECO:0000259" key="1">
    <source>
        <dbReference type="Pfam" id="PF04149"/>
    </source>
</evidence>
<accession>A0ABW2XSY8</accession>
<sequence length="82" mass="8587">MPRVGRADREASMLQEDSVNGRPLGWRRACASSSACVEVAAAGAGVVAARDDRAVAGEVLWMPASVWRGLVLEIKGGVHDLA</sequence>
<reference evidence="3" key="1">
    <citation type="journal article" date="2019" name="Int. J. Syst. Evol. Microbiol.">
        <title>The Global Catalogue of Microorganisms (GCM) 10K type strain sequencing project: providing services to taxonomists for standard genome sequencing and annotation.</title>
        <authorList>
            <consortium name="The Broad Institute Genomics Platform"/>
            <consortium name="The Broad Institute Genome Sequencing Center for Infectious Disease"/>
            <person name="Wu L."/>
            <person name="Ma J."/>
        </authorList>
    </citation>
    <scope>NUCLEOTIDE SEQUENCE [LARGE SCALE GENOMIC DNA]</scope>
    <source>
        <strain evidence="3">JCM 9371</strain>
    </source>
</reference>
<dbReference type="EMBL" id="JBHTGP010000014">
    <property type="protein sequence ID" value="MFD0688583.1"/>
    <property type="molecule type" value="Genomic_DNA"/>
</dbReference>
<proteinExistence type="predicted"/>
<dbReference type="InterPro" id="IPR007278">
    <property type="entry name" value="DUF397"/>
</dbReference>
<organism evidence="2 3">
    <name type="scientific">Actinomadura fibrosa</name>
    <dbReference type="NCBI Taxonomy" id="111802"/>
    <lineage>
        <taxon>Bacteria</taxon>
        <taxon>Bacillati</taxon>
        <taxon>Actinomycetota</taxon>
        <taxon>Actinomycetes</taxon>
        <taxon>Streptosporangiales</taxon>
        <taxon>Thermomonosporaceae</taxon>
        <taxon>Actinomadura</taxon>
    </lineage>
</organism>
<comment type="caution">
    <text evidence="2">The sequence shown here is derived from an EMBL/GenBank/DDBJ whole genome shotgun (WGS) entry which is preliminary data.</text>
</comment>
<evidence type="ECO:0000313" key="2">
    <source>
        <dbReference type="EMBL" id="MFD0688583.1"/>
    </source>
</evidence>
<protein>
    <submittedName>
        <fullName evidence="2">DUF397 domain-containing protein</fullName>
    </submittedName>
</protein>
<evidence type="ECO:0000313" key="3">
    <source>
        <dbReference type="Proteomes" id="UP001597063"/>
    </source>
</evidence>
<gene>
    <name evidence="2" type="ORF">ACFQZM_29085</name>
</gene>
<keyword evidence="3" id="KW-1185">Reference proteome</keyword>
<feature type="domain" description="DUF397" evidence="1">
    <location>
        <begin position="25"/>
        <end position="75"/>
    </location>
</feature>